<evidence type="ECO:0000256" key="7">
    <source>
        <dbReference type="ARBA" id="ARBA00023211"/>
    </source>
</evidence>
<evidence type="ECO:0000256" key="3">
    <source>
        <dbReference type="ARBA" id="ARBA00006506"/>
    </source>
</evidence>
<protein>
    <submittedName>
        <fullName evidence="9">CoA pyrophosphatase</fullName>
    </submittedName>
</protein>
<evidence type="ECO:0000259" key="8">
    <source>
        <dbReference type="PROSITE" id="PS51462"/>
    </source>
</evidence>
<name>A0ABV8CPW5_9GAMM</name>
<keyword evidence="5" id="KW-0378">Hydrolase</keyword>
<accession>A0ABV8CPW5</accession>
<comment type="similarity">
    <text evidence="3">Belongs to the Nudix hydrolase family. PCD1 subfamily.</text>
</comment>
<evidence type="ECO:0000256" key="4">
    <source>
        <dbReference type="ARBA" id="ARBA00022723"/>
    </source>
</evidence>
<dbReference type="CDD" id="cd03426">
    <property type="entry name" value="NUDIX_CoAse_Nudt7"/>
    <property type="match status" value="1"/>
</dbReference>
<evidence type="ECO:0000256" key="5">
    <source>
        <dbReference type="ARBA" id="ARBA00022801"/>
    </source>
</evidence>
<dbReference type="InterPro" id="IPR045121">
    <property type="entry name" value="CoAse"/>
</dbReference>
<comment type="cofactor">
    <cofactor evidence="2">
        <name>Mg(2+)</name>
        <dbReference type="ChEBI" id="CHEBI:18420"/>
    </cofactor>
</comment>
<dbReference type="Pfam" id="PF00293">
    <property type="entry name" value="NUDIX"/>
    <property type="match status" value="1"/>
</dbReference>
<evidence type="ECO:0000256" key="2">
    <source>
        <dbReference type="ARBA" id="ARBA00001946"/>
    </source>
</evidence>
<feature type="domain" description="Nudix hydrolase" evidence="8">
    <location>
        <begin position="35"/>
        <end position="167"/>
    </location>
</feature>
<dbReference type="Gene3D" id="3.90.79.10">
    <property type="entry name" value="Nucleoside Triphosphate Pyrophosphohydrolase"/>
    <property type="match status" value="1"/>
</dbReference>
<dbReference type="EMBL" id="JBHSAF010000014">
    <property type="protein sequence ID" value="MFC3914235.1"/>
    <property type="molecule type" value="Genomic_DNA"/>
</dbReference>
<reference evidence="10" key="1">
    <citation type="journal article" date="2019" name="Int. J. Syst. Evol. Microbiol.">
        <title>The Global Catalogue of Microorganisms (GCM) 10K type strain sequencing project: providing services to taxonomists for standard genome sequencing and annotation.</title>
        <authorList>
            <consortium name="The Broad Institute Genomics Platform"/>
            <consortium name="The Broad Institute Genome Sequencing Center for Infectious Disease"/>
            <person name="Wu L."/>
            <person name="Ma J."/>
        </authorList>
    </citation>
    <scope>NUCLEOTIDE SEQUENCE [LARGE SCALE GENOMIC DNA]</scope>
    <source>
        <strain evidence="10">CCUG 54939</strain>
    </source>
</reference>
<dbReference type="InterPro" id="IPR015797">
    <property type="entry name" value="NUDIX_hydrolase-like_dom_sf"/>
</dbReference>
<keyword evidence="6" id="KW-0460">Magnesium</keyword>
<evidence type="ECO:0000256" key="6">
    <source>
        <dbReference type="ARBA" id="ARBA00022842"/>
    </source>
</evidence>
<dbReference type="Proteomes" id="UP001595692">
    <property type="component" value="Unassembled WGS sequence"/>
</dbReference>
<keyword evidence="7" id="KW-0464">Manganese</keyword>
<proteinExistence type="inferred from homology"/>
<dbReference type="InterPro" id="IPR000086">
    <property type="entry name" value="NUDIX_hydrolase_dom"/>
</dbReference>
<dbReference type="PANTHER" id="PTHR12992:SF11">
    <property type="entry name" value="MITOCHONDRIAL COENZYME A DIPHOSPHATASE NUDT8"/>
    <property type="match status" value="1"/>
</dbReference>
<gene>
    <name evidence="9" type="ORF">ACFOSS_12245</name>
</gene>
<keyword evidence="10" id="KW-1185">Reference proteome</keyword>
<dbReference type="PROSITE" id="PS51462">
    <property type="entry name" value="NUDIX"/>
    <property type="match status" value="1"/>
</dbReference>
<organism evidence="9 10">
    <name type="scientific">Pseudaeromonas sharmana</name>
    <dbReference type="NCBI Taxonomy" id="328412"/>
    <lineage>
        <taxon>Bacteria</taxon>
        <taxon>Pseudomonadati</taxon>
        <taxon>Pseudomonadota</taxon>
        <taxon>Gammaproteobacteria</taxon>
        <taxon>Aeromonadales</taxon>
        <taxon>Aeromonadaceae</taxon>
        <taxon>Pseudaeromonas</taxon>
    </lineage>
</organism>
<dbReference type="SUPFAM" id="SSF55811">
    <property type="entry name" value="Nudix"/>
    <property type="match status" value="1"/>
</dbReference>
<dbReference type="InterPro" id="IPR000059">
    <property type="entry name" value="NUDIX_hydrolase_NudL_CS"/>
</dbReference>
<evidence type="ECO:0000313" key="10">
    <source>
        <dbReference type="Proteomes" id="UP001595692"/>
    </source>
</evidence>
<evidence type="ECO:0000313" key="9">
    <source>
        <dbReference type="EMBL" id="MFC3914235.1"/>
    </source>
</evidence>
<dbReference type="PROSITE" id="PS01293">
    <property type="entry name" value="NUDIX_COA"/>
    <property type="match status" value="1"/>
</dbReference>
<dbReference type="NCBIfam" id="NF007980">
    <property type="entry name" value="PRK10707.1"/>
    <property type="match status" value="1"/>
</dbReference>
<comment type="cofactor">
    <cofactor evidence="1">
        <name>Mn(2+)</name>
        <dbReference type="ChEBI" id="CHEBI:29035"/>
    </cofactor>
</comment>
<dbReference type="RefSeq" id="WP_377152896.1">
    <property type="nucleotide sequence ID" value="NZ_JBHSAF010000014.1"/>
</dbReference>
<comment type="caution">
    <text evidence="9">The sequence shown here is derived from an EMBL/GenBank/DDBJ whole genome shotgun (WGS) entry which is preliminary data.</text>
</comment>
<dbReference type="PANTHER" id="PTHR12992">
    <property type="entry name" value="NUDIX HYDROLASE"/>
    <property type="match status" value="1"/>
</dbReference>
<sequence length="197" mass="21802">MTRGEEQLARLRMRFSLLRPLADDSVAPTTLRQPWQRAAVLIPLIMRTEGLQVLLTLRSPHLRHHPGQISFPGGRHDAQDHSLAATALRETHEELGIPPHAVHLLGQLPPHRTHSGFMVTPYLGLLTSPLDLQPAPDEVAAAFSVPLAPLLETKAYGQWPVTRSGQRQTVYGMVLSGHLIWGATARMLWQLATQIAD</sequence>
<keyword evidence="4" id="KW-0479">Metal-binding</keyword>
<evidence type="ECO:0000256" key="1">
    <source>
        <dbReference type="ARBA" id="ARBA00001936"/>
    </source>
</evidence>